<gene>
    <name evidence="1" type="ORF">ENV14_07130</name>
</gene>
<dbReference type="GO" id="GO:0006281">
    <property type="term" value="P:DNA repair"/>
    <property type="evidence" value="ECO:0007669"/>
    <property type="project" value="InterPro"/>
</dbReference>
<organism evidence="1">
    <name type="scientific">Ignisphaera aggregans</name>
    <dbReference type="NCBI Taxonomy" id="334771"/>
    <lineage>
        <taxon>Archaea</taxon>
        <taxon>Thermoproteota</taxon>
        <taxon>Thermoprotei</taxon>
        <taxon>Desulfurococcales</taxon>
        <taxon>Desulfurococcaceae</taxon>
        <taxon>Ignisphaera</taxon>
    </lineage>
</organism>
<evidence type="ECO:0000313" key="1">
    <source>
        <dbReference type="EMBL" id="HGI88140.1"/>
    </source>
</evidence>
<comment type="caution">
    <text evidence="1">The sequence shown here is derived from an EMBL/GenBank/DDBJ whole genome shotgun (WGS) entry which is preliminary data.</text>
</comment>
<dbReference type="SUPFAM" id="SSF48150">
    <property type="entry name" value="DNA-glycosylase"/>
    <property type="match status" value="1"/>
</dbReference>
<reference evidence="1" key="1">
    <citation type="journal article" date="2020" name="mSystems">
        <title>Genome- and Community-Level Interaction Insights into Carbon Utilization and Element Cycling Functions of Hydrothermarchaeota in Hydrothermal Sediment.</title>
        <authorList>
            <person name="Zhou Z."/>
            <person name="Liu Y."/>
            <person name="Xu W."/>
            <person name="Pan J."/>
            <person name="Luo Z.H."/>
            <person name="Li M."/>
        </authorList>
    </citation>
    <scope>NUCLEOTIDE SEQUENCE [LARGE SCALE GENOMIC DNA]</scope>
    <source>
        <strain evidence="1">SpSt-732</strain>
    </source>
</reference>
<name>A0A7C4BCW7_9CREN</name>
<evidence type="ECO:0008006" key="2">
    <source>
        <dbReference type="Google" id="ProtNLM"/>
    </source>
</evidence>
<dbReference type="EMBL" id="DTFF01000063">
    <property type="protein sequence ID" value="HGI88140.1"/>
    <property type="molecule type" value="Genomic_DNA"/>
</dbReference>
<protein>
    <recommendedName>
        <fullName evidence="2">HhH-GPD domain-containing protein</fullName>
    </recommendedName>
</protein>
<dbReference type="Gene3D" id="1.10.340.30">
    <property type="entry name" value="Hypothetical protein, domain 2"/>
    <property type="match status" value="1"/>
</dbReference>
<sequence length="305" mass="34386">MMVKVIRGTDYGLSLLYSYTLPLYEVEPLGNGFAFRKSTGICRGLECKFQRDSLEATCVIPHGCEEYAEKLLGLDSRWGFEKLCEVVGLGECPANSITLLYSPGDAKLILYAILLSRNTDYFTNTIRWFKELVNRGVIRNGSYIPRQVLALVPKVEALFARSRCAEDTITPLLTLRGVGVKTIAALLLHAYGKTEYAPVDRHYRRYLEAVFGELRAPIKRLCIANAMNCAACLHGDRCFYGASKALGRLNGYLQSLAYLSERLSFTRSWLEEVLVPKGFRDVKALREVTALAIEKLARETRYERL</sequence>
<proteinExistence type="predicted"/>
<dbReference type="InterPro" id="IPR011257">
    <property type="entry name" value="DNA_glycosylase"/>
</dbReference>
<accession>A0A7C4BCW7</accession>
<dbReference type="Gene3D" id="1.10.1670.10">
    <property type="entry name" value="Helix-hairpin-Helix base-excision DNA repair enzymes (C-terminal)"/>
    <property type="match status" value="1"/>
</dbReference>
<dbReference type="InterPro" id="IPR023170">
    <property type="entry name" value="HhH_base_excis_C"/>
</dbReference>
<dbReference type="GO" id="GO:0003824">
    <property type="term" value="F:catalytic activity"/>
    <property type="evidence" value="ECO:0007669"/>
    <property type="project" value="InterPro"/>
</dbReference>
<dbReference type="AlphaFoldDB" id="A0A7C4BCW7"/>